<evidence type="ECO:0000256" key="3">
    <source>
        <dbReference type="ARBA" id="ARBA00022692"/>
    </source>
</evidence>
<keyword evidence="8" id="KW-1185">Reference proteome</keyword>
<name>A0A1G1SRP8_9BACT</name>
<evidence type="ECO:0000256" key="2">
    <source>
        <dbReference type="ARBA" id="ARBA00022475"/>
    </source>
</evidence>
<comment type="caution">
    <text evidence="7">The sequence shown here is derived from an EMBL/GenBank/DDBJ whole genome shotgun (WGS) entry which is preliminary data.</text>
</comment>
<feature type="transmembrane region" description="Helical" evidence="6">
    <location>
        <begin position="12"/>
        <end position="33"/>
    </location>
</feature>
<keyword evidence="4 6" id="KW-1133">Transmembrane helix</keyword>
<feature type="transmembrane region" description="Helical" evidence="6">
    <location>
        <begin position="257"/>
        <end position="276"/>
    </location>
</feature>
<dbReference type="RefSeq" id="WP_070736331.1">
    <property type="nucleotide sequence ID" value="NZ_MDZC01000123.1"/>
</dbReference>
<evidence type="ECO:0000256" key="4">
    <source>
        <dbReference type="ARBA" id="ARBA00022989"/>
    </source>
</evidence>
<dbReference type="PANTHER" id="PTHR30250">
    <property type="entry name" value="PST FAMILY PREDICTED COLANIC ACID TRANSPORTER"/>
    <property type="match status" value="1"/>
</dbReference>
<feature type="transmembrane region" description="Helical" evidence="6">
    <location>
        <begin position="374"/>
        <end position="392"/>
    </location>
</feature>
<evidence type="ECO:0000256" key="5">
    <source>
        <dbReference type="ARBA" id="ARBA00023136"/>
    </source>
</evidence>
<dbReference type="GO" id="GO:0005886">
    <property type="term" value="C:plasma membrane"/>
    <property type="evidence" value="ECO:0007669"/>
    <property type="project" value="UniProtKB-SubCell"/>
</dbReference>
<evidence type="ECO:0000256" key="1">
    <source>
        <dbReference type="ARBA" id="ARBA00004651"/>
    </source>
</evidence>
<evidence type="ECO:0000313" key="7">
    <source>
        <dbReference type="EMBL" id="OGX81291.1"/>
    </source>
</evidence>
<organism evidence="7 8">
    <name type="scientific">Hymenobacter glacialis</name>
    <dbReference type="NCBI Taxonomy" id="1908236"/>
    <lineage>
        <taxon>Bacteria</taxon>
        <taxon>Pseudomonadati</taxon>
        <taxon>Bacteroidota</taxon>
        <taxon>Cytophagia</taxon>
        <taxon>Cytophagales</taxon>
        <taxon>Hymenobacteraceae</taxon>
        <taxon>Hymenobacter</taxon>
    </lineage>
</organism>
<protein>
    <submittedName>
        <fullName evidence="7">Uncharacterized protein</fullName>
    </submittedName>
</protein>
<gene>
    <name evidence="7" type="ORF">BEN48_06770</name>
</gene>
<evidence type="ECO:0000256" key="6">
    <source>
        <dbReference type="SAM" id="Phobius"/>
    </source>
</evidence>
<comment type="subcellular location">
    <subcellularLocation>
        <location evidence="1">Cell membrane</location>
        <topology evidence="1">Multi-pass membrane protein</topology>
    </subcellularLocation>
</comment>
<feature type="transmembrane region" description="Helical" evidence="6">
    <location>
        <begin position="160"/>
        <end position="178"/>
    </location>
</feature>
<feature type="transmembrane region" description="Helical" evidence="6">
    <location>
        <begin position="338"/>
        <end position="362"/>
    </location>
</feature>
<feature type="transmembrane region" description="Helical" evidence="6">
    <location>
        <begin position="39"/>
        <end position="61"/>
    </location>
</feature>
<dbReference type="AlphaFoldDB" id="A0A1G1SRP8"/>
<feature type="transmembrane region" description="Helical" evidence="6">
    <location>
        <begin position="432"/>
        <end position="449"/>
    </location>
</feature>
<dbReference type="EMBL" id="MDZC01000123">
    <property type="protein sequence ID" value="OGX81291.1"/>
    <property type="molecule type" value="Genomic_DNA"/>
</dbReference>
<dbReference type="InterPro" id="IPR050833">
    <property type="entry name" value="Poly_Biosynth_Transport"/>
</dbReference>
<keyword evidence="3 6" id="KW-0812">Transmembrane</keyword>
<evidence type="ECO:0000313" key="8">
    <source>
        <dbReference type="Proteomes" id="UP000177791"/>
    </source>
</evidence>
<dbReference type="OrthoDB" id="88014at2"/>
<feature type="transmembrane region" description="Helical" evidence="6">
    <location>
        <begin position="309"/>
        <end position="332"/>
    </location>
</feature>
<keyword evidence="2" id="KW-1003">Cell membrane</keyword>
<dbReference type="Proteomes" id="UP000177791">
    <property type="component" value="Unassembled WGS sequence"/>
</dbReference>
<feature type="transmembrane region" description="Helical" evidence="6">
    <location>
        <begin position="225"/>
        <end position="245"/>
    </location>
</feature>
<reference evidence="7 8" key="1">
    <citation type="submission" date="2016-08" db="EMBL/GenBank/DDBJ databases">
        <title>Hymenobacter coccineus sp. nov., Hymenobacter lapidarius sp. nov. and Hymenobacter glacialis sp. nov., isolated from Antarctic soil.</title>
        <authorList>
            <person name="Sedlacek I."/>
            <person name="Kralova S."/>
            <person name="Kyrova K."/>
            <person name="Maslanova I."/>
            <person name="Stankova E."/>
            <person name="Vrbovska V."/>
            <person name="Nemec M."/>
            <person name="Bartak M."/>
            <person name="Svec P."/>
            <person name="Busse H.-J."/>
            <person name="Pantucek R."/>
        </authorList>
    </citation>
    <scope>NUCLEOTIDE SEQUENCE [LARGE SCALE GENOMIC DNA]</scope>
    <source>
        <strain evidence="7 8">CCM 8648</strain>
    </source>
</reference>
<dbReference type="Pfam" id="PF13440">
    <property type="entry name" value="Polysacc_synt_3"/>
    <property type="match status" value="1"/>
</dbReference>
<proteinExistence type="predicted"/>
<feature type="transmembrane region" description="Helical" evidence="6">
    <location>
        <begin position="122"/>
        <end position="140"/>
    </location>
</feature>
<feature type="transmembrane region" description="Helical" evidence="6">
    <location>
        <begin position="398"/>
        <end position="420"/>
    </location>
</feature>
<sequence length="497" mass="53383">MGIVQRQGIRNTLISYIGLAIGFANTILILPRLLSSSQIGLTAGVLVPLATIGAQVAAFGFASAGMRYFPFFRNQGRNHGGFFPLLLGPPLLGFVVVALLMWVGKPLVIQWYASGADAALLASHYTVAIGLAGCIMLGSLQDAYLKSLFHTSFSSFAQEILLRLMLVGAAVAYSQHYISFHEFVLAYTGAYAVVAVLLTCYLAAIGELHLRPTRAALRIKPLREMLGFGGFMLLSNISGTVLLNIDTLLVGTKLSLAAAGIYLIATNISTALVLPFRALYKTAFSLIAEYWKEGDMAKMADFYRRSTRINTLLGCYLALGIGLNLDFIYGLIDRPEYAVGTSAVLLLLAGRLVDGITGVNGIIVATSPRYRFDLVFNISLAIAVVALNWVLIPRMQLAGAALAYCAALVSINIARTWFVWRHYGLQPFDGRILRILAVAAVAGGTAWLMPDLASAWLNLLLRGGTLTVLYAAGVLLTRTAPELTGLLGSLKARLAKS</sequence>
<accession>A0A1G1SRP8</accession>
<feature type="transmembrane region" description="Helical" evidence="6">
    <location>
        <begin position="455"/>
        <end position="476"/>
    </location>
</feature>
<feature type="transmembrane region" description="Helical" evidence="6">
    <location>
        <begin position="184"/>
        <end position="204"/>
    </location>
</feature>
<feature type="transmembrane region" description="Helical" evidence="6">
    <location>
        <begin position="82"/>
        <end position="102"/>
    </location>
</feature>
<dbReference type="PANTHER" id="PTHR30250:SF26">
    <property type="entry name" value="PSMA PROTEIN"/>
    <property type="match status" value="1"/>
</dbReference>
<keyword evidence="5 6" id="KW-0472">Membrane</keyword>
<dbReference type="STRING" id="1908236.BEN48_06770"/>